<keyword evidence="3" id="KW-0378">Hydrolase</keyword>
<organism evidence="3 4">
    <name type="scientific">Candidatus Pedobacter colombiensis</name>
    <dbReference type="NCBI Taxonomy" id="3121371"/>
    <lineage>
        <taxon>Bacteria</taxon>
        <taxon>Pseudomonadati</taxon>
        <taxon>Bacteroidota</taxon>
        <taxon>Sphingobacteriia</taxon>
        <taxon>Sphingobacteriales</taxon>
        <taxon>Sphingobacteriaceae</taxon>
        <taxon>Pedobacter</taxon>
    </lineage>
</organism>
<proteinExistence type="predicted"/>
<dbReference type="Gene3D" id="3.40.50.1820">
    <property type="entry name" value="alpha/beta hydrolase"/>
    <property type="match status" value="1"/>
</dbReference>
<feature type="domain" description="Bacterial virulence" evidence="2">
    <location>
        <begin position="40"/>
        <end position="224"/>
    </location>
</feature>
<dbReference type="InterPro" id="IPR010333">
    <property type="entry name" value="VirJ"/>
</dbReference>
<name>A0AAJ5W2U2_9SPHI</name>
<protein>
    <submittedName>
        <fullName evidence="3">Alpha/beta fold hydrolase</fullName>
    </submittedName>
</protein>
<dbReference type="SUPFAM" id="SSF53474">
    <property type="entry name" value="alpha/beta-Hydrolases"/>
    <property type="match status" value="1"/>
</dbReference>
<sequence length="227" mass="25685">MKFKTILLLLILCNLVQANAQTNQYPIHVLQPKNNNKPILVFLTGDGGWNNFSIQLADEFGKNGYPVISLDTRKYFWQQKTPTGFGADMNTIISNYLKQWNKDSFYIVGYSFGAEVAAFLPAHLSASIAEKIKSLALLSPGYSNSFEVRFINMLNSKYTNKDKYKVYPELLKIKVPVFCIYGDDEKTDISQELKEINNIRKITIPGSHHYDDDVKAVAASVIKCLVN</sequence>
<dbReference type="EMBL" id="CP119313">
    <property type="protein sequence ID" value="WEK17453.1"/>
    <property type="molecule type" value="Genomic_DNA"/>
</dbReference>
<gene>
    <name evidence="3" type="ORF">P0Y49_11670</name>
</gene>
<reference evidence="3" key="1">
    <citation type="submission" date="2023-03" db="EMBL/GenBank/DDBJ databases">
        <title>Andean soil-derived lignocellulolytic bacterial consortium as a source of novel taxa and putative plastic-active enzymes.</title>
        <authorList>
            <person name="Diaz-Garcia L."/>
            <person name="Chuvochina M."/>
            <person name="Feuerriegel G."/>
            <person name="Bunk B."/>
            <person name="Sproer C."/>
            <person name="Streit W.R."/>
            <person name="Rodriguez L.M."/>
            <person name="Overmann J."/>
            <person name="Jimenez D.J."/>
        </authorList>
    </citation>
    <scope>NUCLEOTIDE SEQUENCE</scope>
    <source>
        <strain evidence="3">MAG 3858</strain>
    </source>
</reference>
<feature type="signal peptide" evidence="1">
    <location>
        <begin position="1"/>
        <end position="20"/>
    </location>
</feature>
<evidence type="ECO:0000259" key="2">
    <source>
        <dbReference type="Pfam" id="PF06057"/>
    </source>
</evidence>
<dbReference type="AlphaFoldDB" id="A0AAJ5W2U2"/>
<dbReference type="Pfam" id="PF06057">
    <property type="entry name" value="VirJ"/>
    <property type="match status" value="1"/>
</dbReference>
<keyword evidence="1" id="KW-0732">Signal</keyword>
<evidence type="ECO:0000256" key="1">
    <source>
        <dbReference type="SAM" id="SignalP"/>
    </source>
</evidence>
<evidence type="ECO:0000313" key="3">
    <source>
        <dbReference type="EMBL" id="WEK17453.1"/>
    </source>
</evidence>
<accession>A0AAJ5W2U2</accession>
<evidence type="ECO:0000313" key="4">
    <source>
        <dbReference type="Proteomes" id="UP001214530"/>
    </source>
</evidence>
<feature type="chain" id="PRO_5042612082" evidence="1">
    <location>
        <begin position="21"/>
        <end position="227"/>
    </location>
</feature>
<dbReference type="Proteomes" id="UP001214530">
    <property type="component" value="Chromosome"/>
</dbReference>
<dbReference type="GO" id="GO:0016787">
    <property type="term" value="F:hydrolase activity"/>
    <property type="evidence" value="ECO:0007669"/>
    <property type="project" value="UniProtKB-KW"/>
</dbReference>
<dbReference type="InterPro" id="IPR029058">
    <property type="entry name" value="AB_hydrolase_fold"/>
</dbReference>